<sequence>ISGAGGVTAVGRSIVTNLIKMIPGAGTIVGGAISGATAATLTLALGLAYIEVLKAYMKAQINGEQLSLQQLTKMFVDLYKDYASSGRKTLKDDNRNQAKPPNQIDID</sequence>
<evidence type="ECO:0000256" key="1">
    <source>
        <dbReference type="SAM" id="MobiDB-lite"/>
    </source>
</evidence>
<organism evidence="3 4">
    <name type="scientific">Microcoleus anatoxicus PTRS2</name>
    <dbReference type="NCBI Taxonomy" id="2705321"/>
    <lineage>
        <taxon>Bacteria</taxon>
        <taxon>Bacillati</taxon>
        <taxon>Cyanobacteriota</taxon>
        <taxon>Cyanophyceae</taxon>
        <taxon>Oscillatoriophycideae</taxon>
        <taxon>Oscillatoriales</taxon>
        <taxon>Microcoleaceae</taxon>
        <taxon>Microcoleus</taxon>
        <taxon>Microcoleus anatoxicus</taxon>
    </lineage>
</organism>
<evidence type="ECO:0000313" key="3">
    <source>
        <dbReference type="EMBL" id="MEK0188824.1"/>
    </source>
</evidence>
<feature type="non-terminal residue" evidence="3">
    <location>
        <position position="1"/>
    </location>
</feature>
<feature type="region of interest" description="Disordered" evidence="1">
    <location>
        <begin position="87"/>
        <end position="107"/>
    </location>
</feature>
<evidence type="ECO:0000256" key="2">
    <source>
        <dbReference type="SAM" id="Phobius"/>
    </source>
</evidence>
<dbReference type="Proteomes" id="UP001384579">
    <property type="component" value="Unassembled WGS sequence"/>
</dbReference>
<name>A0ABU8YWL5_9CYAN</name>
<evidence type="ECO:0000313" key="4">
    <source>
        <dbReference type="Proteomes" id="UP001384579"/>
    </source>
</evidence>
<accession>A0ABU8YWL5</accession>
<keyword evidence="2" id="KW-0472">Membrane</keyword>
<keyword evidence="2" id="KW-0812">Transmembrane</keyword>
<gene>
    <name evidence="3" type="ORF">WMG39_28835</name>
</gene>
<proteinExistence type="predicted"/>
<protein>
    <submittedName>
        <fullName evidence="3">GTP-binding protein</fullName>
    </submittedName>
</protein>
<comment type="caution">
    <text evidence="3">The sequence shown here is derived from an EMBL/GenBank/DDBJ whole genome shotgun (WGS) entry which is preliminary data.</text>
</comment>
<feature type="transmembrane region" description="Helical" evidence="2">
    <location>
        <begin position="28"/>
        <end position="50"/>
    </location>
</feature>
<keyword evidence="4" id="KW-1185">Reference proteome</keyword>
<dbReference type="EMBL" id="JBBLXS010000774">
    <property type="protein sequence ID" value="MEK0188824.1"/>
    <property type="molecule type" value="Genomic_DNA"/>
</dbReference>
<reference evidence="3 4" key="1">
    <citation type="journal article" date="2020" name="Harmful Algae">
        <title>Molecular and morphological characterization of a novel dihydroanatoxin-a producing Microcoleus species (cyanobacteria) from the Russian River, California, USA.</title>
        <authorList>
            <person name="Conklin K.Y."/>
            <person name="Stancheva R."/>
            <person name="Otten T.G."/>
            <person name="Fadness R."/>
            <person name="Boyer G.L."/>
            <person name="Read B."/>
            <person name="Zhang X."/>
            <person name="Sheath R.G."/>
        </authorList>
    </citation>
    <scope>NUCLEOTIDE SEQUENCE [LARGE SCALE GENOMIC DNA]</scope>
    <source>
        <strain evidence="3 4">PTRS2</strain>
    </source>
</reference>
<keyword evidence="2" id="KW-1133">Transmembrane helix</keyword>